<accession>A0AAV1JNE8</accession>
<feature type="coiled-coil region" evidence="1">
    <location>
        <begin position="140"/>
        <end position="167"/>
    </location>
</feature>
<sequence>MTNTIDIEAFEKQLMDLAADFQLLEISSNRLREAVRAEASRAEAAEAAQAEAKRTNAELRATAAAATAGANQATQDLIAVQEELTNARIKLELAERQRSLFEEKCIEMSKQIAVLEKDAQEYKPLQSSFVMLQKQYVELLERVQASTDDAKREANRLENELRRVEKCAGAGSELRERARLAAAAHVRERRFTAAELHDTTRELQVANGEVIRLTVQVAELKRQLSDVQEKNSTDPFALDKDILSETKAALEEERNNTRQLERALASALADNATLAALLHRADNATEPPPETTNTKEPTSTNISTIDSFLAE</sequence>
<evidence type="ECO:0000313" key="3">
    <source>
        <dbReference type="EMBL" id="CAK1549916.1"/>
    </source>
</evidence>
<feature type="coiled-coil region" evidence="1">
    <location>
        <begin position="42"/>
        <end position="111"/>
    </location>
</feature>
<gene>
    <name evidence="3" type="ORF">LNINA_LOCUS9176</name>
</gene>
<evidence type="ECO:0000313" key="4">
    <source>
        <dbReference type="Proteomes" id="UP001497472"/>
    </source>
</evidence>
<feature type="compositionally biased region" description="Low complexity" evidence="2">
    <location>
        <begin position="291"/>
        <end position="301"/>
    </location>
</feature>
<organism evidence="3 4">
    <name type="scientific">Leptosia nina</name>
    <dbReference type="NCBI Taxonomy" id="320188"/>
    <lineage>
        <taxon>Eukaryota</taxon>
        <taxon>Metazoa</taxon>
        <taxon>Ecdysozoa</taxon>
        <taxon>Arthropoda</taxon>
        <taxon>Hexapoda</taxon>
        <taxon>Insecta</taxon>
        <taxon>Pterygota</taxon>
        <taxon>Neoptera</taxon>
        <taxon>Endopterygota</taxon>
        <taxon>Lepidoptera</taxon>
        <taxon>Glossata</taxon>
        <taxon>Ditrysia</taxon>
        <taxon>Papilionoidea</taxon>
        <taxon>Pieridae</taxon>
        <taxon>Pierinae</taxon>
        <taxon>Leptosia</taxon>
    </lineage>
</organism>
<proteinExistence type="predicted"/>
<feature type="region of interest" description="Disordered" evidence="2">
    <location>
        <begin position="278"/>
        <end position="311"/>
    </location>
</feature>
<protein>
    <submittedName>
        <fullName evidence="3">Uncharacterized protein</fullName>
    </submittedName>
</protein>
<comment type="caution">
    <text evidence="3">The sequence shown here is derived from an EMBL/GenBank/DDBJ whole genome shotgun (WGS) entry which is preliminary data.</text>
</comment>
<feature type="compositionally biased region" description="Polar residues" evidence="2">
    <location>
        <begin position="302"/>
        <end position="311"/>
    </location>
</feature>
<dbReference type="Proteomes" id="UP001497472">
    <property type="component" value="Unassembled WGS sequence"/>
</dbReference>
<keyword evidence="4" id="KW-1185">Reference proteome</keyword>
<dbReference type="EMBL" id="CAVLEF010000040">
    <property type="protein sequence ID" value="CAK1549916.1"/>
    <property type="molecule type" value="Genomic_DNA"/>
</dbReference>
<evidence type="ECO:0000256" key="1">
    <source>
        <dbReference type="SAM" id="Coils"/>
    </source>
</evidence>
<evidence type="ECO:0000256" key="2">
    <source>
        <dbReference type="SAM" id="MobiDB-lite"/>
    </source>
</evidence>
<keyword evidence="1" id="KW-0175">Coiled coil</keyword>
<reference evidence="3 4" key="1">
    <citation type="submission" date="2023-11" db="EMBL/GenBank/DDBJ databases">
        <authorList>
            <person name="Okamura Y."/>
        </authorList>
    </citation>
    <scope>NUCLEOTIDE SEQUENCE [LARGE SCALE GENOMIC DNA]</scope>
</reference>
<dbReference type="AlphaFoldDB" id="A0AAV1JNE8"/>
<name>A0AAV1JNE8_9NEOP</name>
<feature type="coiled-coil region" evidence="1">
    <location>
        <begin position="203"/>
        <end position="270"/>
    </location>
</feature>